<name>A0ABN2CKQ9_9ACTN</name>
<keyword evidence="2" id="KW-1185">Reference proteome</keyword>
<dbReference type="Proteomes" id="UP001500363">
    <property type="component" value="Unassembled WGS sequence"/>
</dbReference>
<dbReference type="RefSeq" id="WP_344183026.1">
    <property type="nucleotide sequence ID" value="NZ_BAAANC010000005.1"/>
</dbReference>
<organism evidence="1 2">
    <name type="scientific">Kribbella lupini</name>
    <dbReference type="NCBI Taxonomy" id="291602"/>
    <lineage>
        <taxon>Bacteria</taxon>
        <taxon>Bacillati</taxon>
        <taxon>Actinomycetota</taxon>
        <taxon>Actinomycetes</taxon>
        <taxon>Propionibacteriales</taxon>
        <taxon>Kribbellaceae</taxon>
        <taxon>Kribbella</taxon>
    </lineage>
</organism>
<protein>
    <submittedName>
        <fullName evidence="1">Uncharacterized protein</fullName>
    </submittedName>
</protein>
<accession>A0ABN2CKQ9</accession>
<evidence type="ECO:0000313" key="1">
    <source>
        <dbReference type="EMBL" id="GAA1559316.1"/>
    </source>
</evidence>
<gene>
    <name evidence="1" type="ORF">GCM10009741_75420</name>
</gene>
<proteinExistence type="predicted"/>
<comment type="caution">
    <text evidence="1">The sequence shown here is derived from an EMBL/GenBank/DDBJ whole genome shotgun (WGS) entry which is preliminary data.</text>
</comment>
<dbReference type="EMBL" id="BAAANC010000005">
    <property type="protein sequence ID" value="GAA1559316.1"/>
    <property type="molecule type" value="Genomic_DNA"/>
</dbReference>
<evidence type="ECO:0000313" key="2">
    <source>
        <dbReference type="Proteomes" id="UP001500363"/>
    </source>
</evidence>
<reference evidence="1 2" key="1">
    <citation type="journal article" date="2019" name="Int. J. Syst. Evol. Microbiol.">
        <title>The Global Catalogue of Microorganisms (GCM) 10K type strain sequencing project: providing services to taxonomists for standard genome sequencing and annotation.</title>
        <authorList>
            <consortium name="The Broad Institute Genomics Platform"/>
            <consortium name="The Broad Institute Genome Sequencing Center for Infectious Disease"/>
            <person name="Wu L."/>
            <person name="Ma J."/>
        </authorList>
    </citation>
    <scope>NUCLEOTIDE SEQUENCE [LARGE SCALE GENOMIC DNA]</scope>
    <source>
        <strain evidence="1 2">JCM 14303</strain>
    </source>
</reference>
<sequence>MTKRPSYALDHDWFDEVASFTITSEDDLLKVGSFVWMIVETQAIPRVEASLDDDGLRRAVDDCPVGVGGGWPRTLMDIAEGNFEEARRRIEFSENRVGGDDPDVTFVRRRLREAMTNSD</sequence>